<comment type="caution">
    <text evidence="2">The sequence shown here is derived from an EMBL/GenBank/DDBJ whole genome shotgun (WGS) entry which is preliminary data.</text>
</comment>
<keyword evidence="3" id="KW-1185">Reference proteome</keyword>
<dbReference type="InterPro" id="IPR043202">
    <property type="entry name" value="Band-7_stomatin-like"/>
</dbReference>
<sequence>MTILITVVVVLVVLVMITLAMAVRIVRQYERGVLFRFGRLIGTREPGLRFIIPFVDGPHQPGHPSDA</sequence>
<protein>
    <recommendedName>
        <fullName evidence="1">Band 7 domain-containing protein</fullName>
    </recommendedName>
</protein>
<dbReference type="Pfam" id="PF01145">
    <property type="entry name" value="Band_7"/>
    <property type="match status" value="1"/>
</dbReference>
<dbReference type="PANTHER" id="PTHR10264:SF19">
    <property type="entry name" value="AT06885P-RELATED"/>
    <property type="match status" value="1"/>
</dbReference>
<reference evidence="2 3" key="1">
    <citation type="submission" date="2019-06" db="EMBL/GenBank/DDBJ databases">
        <title>Whole genome shotgun sequence of Streptomyces gardneri NBRC 12865.</title>
        <authorList>
            <person name="Hosoyama A."/>
            <person name="Uohara A."/>
            <person name="Ohji S."/>
            <person name="Ichikawa N."/>
        </authorList>
    </citation>
    <scope>NUCLEOTIDE SEQUENCE [LARGE SCALE GENOMIC DNA]</scope>
    <source>
        <strain evidence="2 3">NBRC 12865</strain>
    </source>
</reference>
<dbReference type="Proteomes" id="UP000315226">
    <property type="component" value="Unassembled WGS sequence"/>
</dbReference>
<dbReference type="AlphaFoldDB" id="A0A4Y3RL43"/>
<gene>
    <name evidence="2" type="ORF">SGA01_30380</name>
</gene>
<evidence type="ECO:0000259" key="1">
    <source>
        <dbReference type="Pfam" id="PF01145"/>
    </source>
</evidence>
<dbReference type="InterPro" id="IPR001107">
    <property type="entry name" value="Band_7"/>
</dbReference>
<accession>A0A4Y3RL43</accession>
<dbReference type="PANTHER" id="PTHR10264">
    <property type="entry name" value="BAND 7 PROTEIN-RELATED"/>
    <property type="match status" value="1"/>
</dbReference>
<organism evidence="2 3">
    <name type="scientific">Streptomyces gardneri</name>
    <dbReference type="NCBI Taxonomy" id="66892"/>
    <lineage>
        <taxon>Bacteria</taxon>
        <taxon>Bacillati</taxon>
        <taxon>Actinomycetota</taxon>
        <taxon>Actinomycetes</taxon>
        <taxon>Kitasatosporales</taxon>
        <taxon>Streptomycetaceae</taxon>
        <taxon>Streptomyces</taxon>
    </lineage>
</organism>
<feature type="domain" description="Band 7" evidence="1">
    <location>
        <begin position="25"/>
        <end position="57"/>
    </location>
</feature>
<dbReference type="RefSeq" id="WP_229918589.1">
    <property type="nucleotide sequence ID" value="NZ_BJMN01000019.1"/>
</dbReference>
<evidence type="ECO:0000313" key="2">
    <source>
        <dbReference type="EMBL" id="GEB57433.1"/>
    </source>
</evidence>
<dbReference type="GO" id="GO:0005886">
    <property type="term" value="C:plasma membrane"/>
    <property type="evidence" value="ECO:0007669"/>
    <property type="project" value="InterPro"/>
</dbReference>
<proteinExistence type="predicted"/>
<dbReference type="EMBL" id="BJMN01000019">
    <property type="protein sequence ID" value="GEB57433.1"/>
    <property type="molecule type" value="Genomic_DNA"/>
</dbReference>
<name>A0A4Y3RL43_9ACTN</name>
<evidence type="ECO:0000313" key="3">
    <source>
        <dbReference type="Proteomes" id="UP000315226"/>
    </source>
</evidence>